<dbReference type="EMBL" id="JAHCVJ010000004">
    <property type="protein sequence ID" value="MBT0664737.1"/>
    <property type="molecule type" value="Genomic_DNA"/>
</dbReference>
<accession>A0AAW4L5A6</accession>
<dbReference type="RefSeq" id="WP_214171521.1">
    <property type="nucleotide sequence ID" value="NZ_JAHCVJ010000004.1"/>
</dbReference>
<name>A0AAW4L5A6_9BACT</name>
<keyword evidence="2" id="KW-0067">ATP-binding</keyword>
<keyword evidence="2" id="KW-0547">Nucleotide-binding</keyword>
<dbReference type="Proteomes" id="UP000811899">
    <property type="component" value="Unassembled WGS sequence"/>
</dbReference>
<sequence length="259" mass="28940">MTQPATNVNQIVSLDPNTANLVNVGLALEAVESVLSRSSHLPGAVTFTGFSGFGKSLAMEYVAQQYRGYYVEFQDNWSKADYIKMLMFVMDIKKLKGWSENDCVQAIIDELGASRRPLIIDEFDQLIDRKHVGSSLVALTLNIIKKSGGSVILVGEELLPQKIRNYEKFDNCIYGRYLAQPSKLNDCRILARHYYPELEMHDDLLEAVATRCKGITRRICINLDRFAVEARDLGITSVSLSEAGKLITTGEATKPRSLK</sequence>
<evidence type="ECO:0000313" key="2">
    <source>
        <dbReference type="EMBL" id="MBT0664737.1"/>
    </source>
</evidence>
<dbReference type="InterPro" id="IPR049945">
    <property type="entry name" value="AAA_22"/>
</dbReference>
<dbReference type="InterPro" id="IPR027417">
    <property type="entry name" value="P-loop_NTPase"/>
</dbReference>
<organism evidence="2 3">
    <name type="scientific">Geoanaerobacter pelophilus</name>
    <dbReference type="NCBI Taxonomy" id="60036"/>
    <lineage>
        <taxon>Bacteria</taxon>
        <taxon>Pseudomonadati</taxon>
        <taxon>Thermodesulfobacteriota</taxon>
        <taxon>Desulfuromonadia</taxon>
        <taxon>Geobacterales</taxon>
        <taxon>Geobacteraceae</taxon>
        <taxon>Geoanaerobacter</taxon>
    </lineage>
</organism>
<evidence type="ECO:0000259" key="1">
    <source>
        <dbReference type="Pfam" id="PF13401"/>
    </source>
</evidence>
<dbReference type="Pfam" id="PF13401">
    <property type="entry name" value="AAA_22"/>
    <property type="match status" value="1"/>
</dbReference>
<dbReference type="GO" id="GO:0005524">
    <property type="term" value="F:ATP binding"/>
    <property type="evidence" value="ECO:0007669"/>
    <property type="project" value="UniProtKB-KW"/>
</dbReference>
<feature type="domain" description="ORC1/DEAH AAA+ ATPase" evidence="1">
    <location>
        <begin position="43"/>
        <end position="159"/>
    </location>
</feature>
<gene>
    <name evidence="2" type="ORF">KI809_10540</name>
</gene>
<evidence type="ECO:0000313" key="3">
    <source>
        <dbReference type="Proteomes" id="UP000811899"/>
    </source>
</evidence>
<comment type="caution">
    <text evidence="2">The sequence shown here is derived from an EMBL/GenBank/DDBJ whole genome shotgun (WGS) entry which is preliminary data.</text>
</comment>
<dbReference type="GO" id="GO:0016887">
    <property type="term" value="F:ATP hydrolysis activity"/>
    <property type="evidence" value="ECO:0007669"/>
    <property type="project" value="InterPro"/>
</dbReference>
<reference evidence="2 3" key="1">
    <citation type="submission" date="2021-05" db="EMBL/GenBank/DDBJ databases">
        <title>The draft genome of Geobacter pelophilus DSM 12255.</title>
        <authorList>
            <person name="Xu Z."/>
            <person name="Masuda Y."/>
            <person name="Itoh H."/>
            <person name="Senoo K."/>
        </authorList>
    </citation>
    <scope>NUCLEOTIDE SEQUENCE [LARGE SCALE GENOMIC DNA]</scope>
    <source>
        <strain evidence="2 3">DSM 12255</strain>
    </source>
</reference>
<protein>
    <submittedName>
        <fullName evidence="2">ATP-binding protein</fullName>
    </submittedName>
</protein>
<proteinExistence type="predicted"/>
<dbReference type="Gene3D" id="3.40.50.300">
    <property type="entry name" value="P-loop containing nucleotide triphosphate hydrolases"/>
    <property type="match status" value="1"/>
</dbReference>
<dbReference type="SUPFAM" id="SSF52540">
    <property type="entry name" value="P-loop containing nucleoside triphosphate hydrolases"/>
    <property type="match status" value="1"/>
</dbReference>
<dbReference type="AlphaFoldDB" id="A0AAW4L5A6"/>
<keyword evidence="3" id="KW-1185">Reference proteome</keyword>